<gene>
    <name evidence="1" type="ORF">LSALG_LOCUS23038</name>
</gene>
<dbReference type="CDD" id="cd00590">
    <property type="entry name" value="RRM_SF"/>
    <property type="match status" value="1"/>
</dbReference>
<proteinExistence type="predicted"/>
<dbReference type="AlphaFoldDB" id="A0AA36E5Y7"/>
<accession>A0AA36E5Y7</accession>
<name>A0AA36E5Y7_LACSI</name>
<keyword evidence="2" id="KW-1185">Reference proteome</keyword>
<evidence type="ECO:0000313" key="1">
    <source>
        <dbReference type="EMBL" id="CAI9283438.1"/>
    </source>
</evidence>
<sequence>MVPVVQLIGEENEETMKERGNDEINGIFAGGIKRRLVSLPEVLTMFSKMGNNDWGRRRNVHGDSRVQDGRHHAKGNMVDAFISTKLSKRGKRFGFVRFSNVRSEDRMIKCLCEVWFGTYKMFASSPQFKKEDINPLQKKIDLKSSGKIVHNSQVSSSLNSYASIVKGTGVVNGNNEQIQEVIELSSGDFIVERYDRACLVKAIDFLILPNLRMLCLDEGFEDFNMKYVGGLWVLIEFKSMHACENFMSSDVMDHWLLEKRD</sequence>
<dbReference type="Proteomes" id="UP001177003">
    <property type="component" value="Chromosome 5"/>
</dbReference>
<evidence type="ECO:0008006" key="3">
    <source>
        <dbReference type="Google" id="ProtNLM"/>
    </source>
</evidence>
<protein>
    <recommendedName>
        <fullName evidence="3">RRM domain-containing protein</fullName>
    </recommendedName>
</protein>
<reference evidence="1" key="1">
    <citation type="submission" date="2023-04" db="EMBL/GenBank/DDBJ databases">
        <authorList>
            <person name="Vijverberg K."/>
            <person name="Xiong W."/>
            <person name="Schranz E."/>
        </authorList>
    </citation>
    <scope>NUCLEOTIDE SEQUENCE</scope>
</reference>
<organism evidence="1 2">
    <name type="scientific">Lactuca saligna</name>
    <name type="common">Willowleaf lettuce</name>
    <dbReference type="NCBI Taxonomy" id="75948"/>
    <lineage>
        <taxon>Eukaryota</taxon>
        <taxon>Viridiplantae</taxon>
        <taxon>Streptophyta</taxon>
        <taxon>Embryophyta</taxon>
        <taxon>Tracheophyta</taxon>
        <taxon>Spermatophyta</taxon>
        <taxon>Magnoliopsida</taxon>
        <taxon>eudicotyledons</taxon>
        <taxon>Gunneridae</taxon>
        <taxon>Pentapetalae</taxon>
        <taxon>asterids</taxon>
        <taxon>campanulids</taxon>
        <taxon>Asterales</taxon>
        <taxon>Asteraceae</taxon>
        <taxon>Cichorioideae</taxon>
        <taxon>Cichorieae</taxon>
        <taxon>Lactucinae</taxon>
        <taxon>Lactuca</taxon>
    </lineage>
</organism>
<dbReference type="EMBL" id="OX465081">
    <property type="protein sequence ID" value="CAI9283438.1"/>
    <property type="molecule type" value="Genomic_DNA"/>
</dbReference>
<evidence type="ECO:0000313" key="2">
    <source>
        <dbReference type="Proteomes" id="UP001177003"/>
    </source>
</evidence>